<dbReference type="PROSITE" id="PS50072">
    <property type="entry name" value="CSA_PPIASE_2"/>
    <property type="match status" value="1"/>
</dbReference>
<dbReference type="PRINTS" id="PR00153">
    <property type="entry name" value="CSAPPISMRASE"/>
</dbReference>
<comment type="function">
    <text evidence="4">PPIases accelerate the folding of proteins. It catalyzes the cis-trans isomerization of proline imidic peptide bonds in oligopeptides.</text>
</comment>
<keyword evidence="7" id="KW-1185">Reference proteome</keyword>
<dbReference type="EC" id="5.2.1.8" evidence="4"/>
<dbReference type="AlphaFoldDB" id="A0A673T4M9"/>
<keyword evidence="2 4" id="KW-0697">Rotamase</keyword>
<proteinExistence type="inferred from homology"/>
<sequence length="204" mass="22170">RQESVALFIRRPSLQWSLHFSPSRWPPCVRFKSQRLRLGSGVLLLPCLNAPSLAKASVERRGPEVCAAAAGSPGIDTGSSNCRWIARAAPWRRSPQTPGSRPTCTWRPGRGGASIYGKQFEDELHPDLKFTGAGILAMANAGPDTNGSQFFVTLAPTQWLDGKHTIFGRVCQGIGMVNRVGMVETNSQDRPVDDVKIIKAYPSG</sequence>
<keyword evidence="1" id="KW-0747">Spliceosome</keyword>
<dbReference type="InterPro" id="IPR029000">
    <property type="entry name" value="Cyclophilin-like_dom_sf"/>
</dbReference>
<reference evidence="6" key="2">
    <citation type="submission" date="2025-08" db="UniProtKB">
        <authorList>
            <consortium name="Ensembl"/>
        </authorList>
    </citation>
    <scope>IDENTIFICATION</scope>
</reference>
<evidence type="ECO:0000256" key="1">
    <source>
        <dbReference type="ARBA" id="ARBA00022728"/>
    </source>
</evidence>
<evidence type="ECO:0000256" key="2">
    <source>
        <dbReference type="ARBA" id="ARBA00023110"/>
    </source>
</evidence>
<keyword evidence="3 4" id="KW-0413">Isomerase</keyword>
<feature type="domain" description="PPIase cyclophilin-type" evidence="5">
    <location>
        <begin position="109"/>
        <end position="202"/>
    </location>
</feature>
<dbReference type="PANTHER" id="PTHR45625:SF4">
    <property type="entry name" value="PEPTIDYLPROLYL ISOMERASE DOMAIN AND WD REPEAT-CONTAINING PROTEIN 1"/>
    <property type="match status" value="1"/>
</dbReference>
<accession>A0A673T4M9</accession>
<comment type="catalytic activity">
    <reaction evidence="4">
        <text>[protein]-peptidylproline (omega=180) = [protein]-peptidylproline (omega=0)</text>
        <dbReference type="Rhea" id="RHEA:16237"/>
        <dbReference type="Rhea" id="RHEA-COMP:10747"/>
        <dbReference type="Rhea" id="RHEA-COMP:10748"/>
        <dbReference type="ChEBI" id="CHEBI:83833"/>
        <dbReference type="ChEBI" id="CHEBI:83834"/>
        <dbReference type="EC" id="5.2.1.8"/>
    </reaction>
</comment>
<evidence type="ECO:0000259" key="5">
    <source>
        <dbReference type="PROSITE" id="PS50072"/>
    </source>
</evidence>
<gene>
    <name evidence="6" type="primary">PPIL1</name>
</gene>
<dbReference type="Pfam" id="PF00160">
    <property type="entry name" value="Pro_isomerase"/>
    <property type="match status" value="1"/>
</dbReference>
<dbReference type="Gene3D" id="2.40.100.10">
    <property type="entry name" value="Cyclophilin-like"/>
    <property type="match status" value="1"/>
</dbReference>
<dbReference type="InterPro" id="IPR044666">
    <property type="entry name" value="Cyclophilin_A-like"/>
</dbReference>
<reference evidence="6" key="3">
    <citation type="submission" date="2025-09" db="UniProtKB">
        <authorList>
            <consortium name="Ensembl"/>
        </authorList>
    </citation>
    <scope>IDENTIFICATION</scope>
</reference>
<evidence type="ECO:0000256" key="3">
    <source>
        <dbReference type="ARBA" id="ARBA00023235"/>
    </source>
</evidence>
<keyword evidence="1" id="KW-0507">mRNA processing</keyword>
<evidence type="ECO:0000313" key="7">
    <source>
        <dbReference type="Proteomes" id="UP000472268"/>
    </source>
</evidence>
<protein>
    <recommendedName>
        <fullName evidence="4">Peptidyl-prolyl cis-trans isomerase</fullName>
        <shortName evidence="4">PPIase</shortName>
        <ecNumber evidence="4">5.2.1.8</ecNumber>
    </recommendedName>
</protein>
<dbReference type="PANTHER" id="PTHR45625">
    <property type="entry name" value="PEPTIDYL-PROLYL CIS-TRANS ISOMERASE-RELATED"/>
    <property type="match status" value="1"/>
</dbReference>
<name>A0A673T4M9_SURSU</name>
<dbReference type="GO" id="GO:0071013">
    <property type="term" value="C:catalytic step 2 spliceosome"/>
    <property type="evidence" value="ECO:0007669"/>
    <property type="project" value="TreeGrafter"/>
</dbReference>
<dbReference type="InterPro" id="IPR002130">
    <property type="entry name" value="Cyclophilin-type_PPIase_dom"/>
</dbReference>
<keyword evidence="1" id="KW-0508">mRNA splicing</keyword>
<dbReference type="Proteomes" id="UP000472268">
    <property type="component" value="Chromosome 7"/>
</dbReference>
<organism evidence="6 7">
    <name type="scientific">Suricata suricatta</name>
    <name type="common">Meerkat</name>
    <dbReference type="NCBI Taxonomy" id="37032"/>
    <lineage>
        <taxon>Eukaryota</taxon>
        <taxon>Metazoa</taxon>
        <taxon>Chordata</taxon>
        <taxon>Craniata</taxon>
        <taxon>Vertebrata</taxon>
        <taxon>Euteleostomi</taxon>
        <taxon>Mammalia</taxon>
        <taxon>Eutheria</taxon>
        <taxon>Laurasiatheria</taxon>
        <taxon>Carnivora</taxon>
        <taxon>Feliformia</taxon>
        <taxon>Herpestidae</taxon>
        <taxon>Suricata</taxon>
    </lineage>
</organism>
<dbReference type="SUPFAM" id="SSF50891">
    <property type="entry name" value="Cyclophilin-like"/>
    <property type="match status" value="1"/>
</dbReference>
<comment type="similarity">
    <text evidence="4">Belongs to the cyclophilin-type PPIase family.</text>
</comment>
<reference evidence="6 7" key="1">
    <citation type="submission" date="2019-05" db="EMBL/GenBank/DDBJ databases">
        <title>A Chromosome-scale Meerkat (S. suricatta) Genome Assembly.</title>
        <authorList>
            <person name="Dudchenko O."/>
            <person name="Lieberman Aiden E."/>
            <person name="Tung J."/>
            <person name="Barreiro L.B."/>
            <person name="Clutton-Brock T.H."/>
        </authorList>
    </citation>
    <scope>NUCLEOTIDE SEQUENCE [LARGE SCALE GENOMIC DNA]</scope>
</reference>
<dbReference type="Ensembl" id="ENSSSUT00005005140.1">
    <property type="protein sequence ID" value="ENSSSUP00005004450.1"/>
    <property type="gene ID" value="ENSSSUG00005002905.1"/>
</dbReference>
<evidence type="ECO:0000313" key="6">
    <source>
        <dbReference type="Ensembl" id="ENSSSUP00005004450.1"/>
    </source>
</evidence>
<evidence type="ECO:0000256" key="4">
    <source>
        <dbReference type="RuleBase" id="RU363019"/>
    </source>
</evidence>
<dbReference type="GO" id="GO:0003755">
    <property type="term" value="F:peptidyl-prolyl cis-trans isomerase activity"/>
    <property type="evidence" value="ECO:0007669"/>
    <property type="project" value="UniProtKB-UniRule"/>
</dbReference>